<proteinExistence type="predicted"/>
<reference evidence="2" key="1">
    <citation type="journal article" date="2023" name="Mol. Phylogenet. Evol.">
        <title>Genome-scale phylogeny and comparative genomics of the fungal order Sordariales.</title>
        <authorList>
            <person name="Hensen N."/>
            <person name="Bonometti L."/>
            <person name="Westerberg I."/>
            <person name="Brannstrom I.O."/>
            <person name="Guillou S."/>
            <person name="Cros-Aarteil S."/>
            <person name="Calhoun S."/>
            <person name="Haridas S."/>
            <person name="Kuo A."/>
            <person name="Mondo S."/>
            <person name="Pangilinan J."/>
            <person name="Riley R."/>
            <person name="LaButti K."/>
            <person name="Andreopoulos B."/>
            <person name="Lipzen A."/>
            <person name="Chen C."/>
            <person name="Yan M."/>
            <person name="Daum C."/>
            <person name="Ng V."/>
            <person name="Clum A."/>
            <person name="Steindorff A."/>
            <person name="Ohm R.A."/>
            <person name="Martin F."/>
            <person name="Silar P."/>
            <person name="Natvig D.O."/>
            <person name="Lalanne C."/>
            <person name="Gautier V."/>
            <person name="Ament-Velasquez S.L."/>
            <person name="Kruys A."/>
            <person name="Hutchinson M.I."/>
            <person name="Powell A.J."/>
            <person name="Barry K."/>
            <person name="Miller A.N."/>
            <person name="Grigoriev I.V."/>
            <person name="Debuchy R."/>
            <person name="Gladieux P."/>
            <person name="Hiltunen Thoren M."/>
            <person name="Johannesson H."/>
        </authorList>
    </citation>
    <scope>NUCLEOTIDE SEQUENCE</scope>
    <source>
        <strain evidence="2">CBS 560.94</strain>
    </source>
</reference>
<dbReference type="GeneID" id="87862983"/>
<keyword evidence="3" id="KW-1185">Reference proteome</keyword>
<dbReference type="EMBL" id="JAUEPP010000010">
    <property type="protein sequence ID" value="KAK3334635.1"/>
    <property type="molecule type" value="Genomic_DNA"/>
</dbReference>
<dbReference type="Proteomes" id="UP001278500">
    <property type="component" value="Unassembled WGS sequence"/>
</dbReference>
<evidence type="ECO:0000256" key="1">
    <source>
        <dbReference type="SAM" id="MobiDB-lite"/>
    </source>
</evidence>
<accession>A0AAE0J0X1</accession>
<dbReference type="AlphaFoldDB" id="A0AAE0J0X1"/>
<feature type="compositionally biased region" description="Basic and acidic residues" evidence="1">
    <location>
        <begin position="1"/>
        <end position="16"/>
    </location>
</feature>
<comment type="caution">
    <text evidence="2">The sequence shown here is derived from an EMBL/GenBank/DDBJ whole genome shotgun (WGS) entry which is preliminary data.</text>
</comment>
<reference evidence="2" key="2">
    <citation type="submission" date="2023-06" db="EMBL/GenBank/DDBJ databases">
        <authorList>
            <consortium name="Lawrence Berkeley National Laboratory"/>
            <person name="Haridas S."/>
            <person name="Hensen N."/>
            <person name="Bonometti L."/>
            <person name="Westerberg I."/>
            <person name="Brannstrom I.O."/>
            <person name="Guillou S."/>
            <person name="Cros-Aarteil S."/>
            <person name="Calhoun S."/>
            <person name="Kuo A."/>
            <person name="Mondo S."/>
            <person name="Pangilinan J."/>
            <person name="Riley R."/>
            <person name="Labutti K."/>
            <person name="Andreopoulos B."/>
            <person name="Lipzen A."/>
            <person name="Chen C."/>
            <person name="Yanf M."/>
            <person name="Daum C."/>
            <person name="Ng V."/>
            <person name="Clum A."/>
            <person name="Steindorff A."/>
            <person name="Ohm R."/>
            <person name="Martin F."/>
            <person name="Silar P."/>
            <person name="Natvig D."/>
            <person name="Lalanne C."/>
            <person name="Gautier V."/>
            <person name="Ament-Velasquez S.L."/>
            <person name="Kruys A."/>
            <person name="Hutchinson M.I."/>
            <person name="Powell A.J."/>
            <person name="Barry K."/>
            <person name="Miller A.N."/>
            <person name="Grigoriev I.V."/>
            <person name="Debuchy R."/>
            <person name="Gladieux P."/>
            <person name="Thoren M.H."/>
            <person name="Johannesson H."/>
        </authorList>
    </citation>
    <scope>NUCLEOTIDE SEQUENCE</scope>
    <source>
        <strain evidence="2">CBS 560.94</strain>
    </source>
</reference>
<sequence>MGVFEDRACHQQDKKTTMTTPPPRNRDFYRIRFTCPLTALPSPFLPHLTTLWVSFVANFDLQAGIPWPAVATNPCAPMSRPAMPACHESDVKLPREISPHFPGRGQEGRSSLEVRLFRREAPATGPTTNAYLNTRLRPAAPPGPRRRVLDGFYPGVVSSSETVHVPFAAVGISMIRIALQPPKDGSRRSLRLVEANRFLSCISISV</sequence>
<evidence type="ECO:0000313" key="2">
    <source>
        <dbReference type="EMBL" id="KAK3334635.1"/>
    </source>
</evidence>
<feature type="region of interest" description="Disordered" evidence="1">
    <location>
        <begin position="1"/>
        <end position="23"/>
    </location>
</feature>
<gene>
    <name evidence="2" type="ORF">B0H65DRAFT_446906</name>
</gene>
<evidence type="ECO:0000313" key="3">
    <source>
        <dbReference type="Proteomes" id="UP001278500"/>
    </source>
</evidence>
<protein>
    <submittedName>
        <fullName evidence="2">Uncharacterized protein</fullName>
    </submittedName>
</protein>
<organism evidence="2 3">
    <name type="scientific">Neurospora tetraspora</name>
    <dbReference type="NCBI Taxonomy" id="94610"/>
    <lineage>
        <taxon>Eukaryota</taxon>
        <taxon>Fungi</taxon>
        <taxon>Dikarya</taxon>
        <taxon>Ascomycota</taxon>
        <taxon>Pezizomycotina</taxon>
        <taxon>Sordariomycetes</taxon>
        <taxon>Sordariomycetidae</taxon>
        <taxon>Sordariales</taxon>
        <taxon>Sordariaceae</taxon>
        <taxon>Neurospora</taxon>
    </lineage>
</organism>
<name>A0AAE0J0X1_9PEZI</name>
<dbReference type="RefSeq" id="XP_062676801.1">
    <property type="nucleotide sequence ID" value="XM_062825829.1"/>
</dbReference>